<comment type="caution">
    <text evidence="2">The sequence shown here is derived from an EMBL/GenBank/DDBJ whole genome shotgun (WGS) entry which is preliminary data.</text>
</comment>
<dbReference type="Proteomes" id="UP001484535">
    <property type="component" value="Unassembled WGS sequence"/>
</dbReference>
<dbReference type="InterPro" id="IPR011322">
    <property type="entry name" value="N-reg_PII-like_a/b"/>
</dbReference>
<dbReference type="InterPro" id="IPR015867">
    <property type="entry name" value="N-reg_PII/ATP_PRibTrfase_C"/>
</dbReference>
<evidence type="ECO:0000256" key="1">
    <source>
        <dbReference type="ARBA" id="ARBA00010169"/>
    </source>
</evidence>
<evidence type="ECO:0000313" key="3">
    <source>
        <dbReference type="Proteomes" id="UP001484535"/>
    </source>
</evidence>
<dbReference type="InterPro" id="IPR004323">
    <property type="entry name" value="Ion_tolerance_CutA"/>
</dbReference>
<dbReference type="Gene3D" id="3.30.70.120">
    <property type="match status" value="1"/>
</dbReference>
<accession>A0ABV0CX01</accession>
<keyword evidence="3" id="KW-1185">Reference proteome</keyword>
<evidence type="ECO:0000313" key="2">
    <source>
        <dbReference type="EMBL" id="MEN7537368.1"/>
    </source>
</evidence>
<dbReference type="SUPFAM" id="SSF54913">
    <property type="entry name" value="GlnB-like"/>
    <property type="match status" value="1"/>
</dbReference>
<dbReference type="PANTHER" id="PTHR23419:SF8">
    <property type="entry name" value="FI09726P"/>
    <property type="match status" value="1"/>
</dbReference>
<proteinExistence type="inferred from homology"/>
<comment type="similarity">
    <text evidence="1">Belongs to the CutA family.</text>
</comment>
<dbReference type="RefSeq" id="WP_346784830.1">
    <property type="nucleotide sequence ID" value="NZ_JBDLBR010000003.1"/>
</dbReference>
<reference evidence="2 3" key="1">
    <citation type="submission" date="2024-05" db="EMBL/GenBank/DDBJ databases">
        <authorList>
            <person name="Park S."/>
        </authorList>
    </citation>
    <scope>NUCLEOTIDE SEQUENCE [LARGE SCALE GENOMIC DNA]</scope>
    <source>
        <strain evidence="2 3">DGU5</strain>
    </source>
</reference>
<dbReference type="Pfam" id="PF03091">
    <property type="entry name" value="CutA1"/>
    <property type="match status" value="1"/>
</dbReference>
<dbReference type="EMBL" id="JBDLBR010000003">
    <property type="protein sequence ID" value="MEN7537368.1"/>
    <property type="molecule type" value="Genomic_DNA"/>
</dbReference>
<dbReference type="PANTHER" id="PTHR23419">
    <property type="entry name" value="DIVALENT CATION TOLERANCE CUTA-RELATED"/>
    <property type="match status" value="1"/>
</dbReference>
<organism evidence="2 3">
    <name type="scientific">Aurantiacibacter flavus</name>
    <dbReference type="NCBI Taxonomy" id="3145232"/>
    <lineage>
        <taxon>Bacteria</taxon>
        <taxon>Pseudomonadati</taxon>
        <taxon>Pseudomonadota</taxon>
        <taxon>Alphaproteobacteria</taxon>
        <taxon>Sphingomonadales</taxon>
        <taxon>Erythrobacteraceae</taxon>
        <taxon>Aurantiacibacter</taxon>
    </lineage>
</organism>
<name>A0ABV0CX01_9SPHN</name>
<sequence>MSGGAAQFAFVWCPCGSREEARRLAHALVGERLVACVNIIGPVLSVFAWEGKIDESEEYGLLCKTSAEQMAVSIARLDELHSYDTPVIVGWRADQTTPETLAWLGDALGSTAG</sequence>
<protein>
    <submittedName>
        <fullName evidence="2">Divalent-cation tolerance protein CutA</fullName>
    </submittedName>
</protein>
<gene>
    <name evidence="2" type="primary">cutA</name>
    <name evidence="2" type="ORF">ABDJ38_09310</name>
</gene>